<name>A0A497EXH6_9CREN</name>
<reference evidence="3 4" key="1">
    <citation type="submission" date="2018-06" db="EMBL/GenBank/DDBJ databases">
        <title>Extensive metabolic versatility and redundancy in microbially diverse, dynamic hydrothermal sediments.</title>
        <authorList>
            <person name="Dombrowski N."/>
            <person name="Teske A."/>
            <person name="Baker B.J."/>
        </authorList>
    </citation>
    <scope>NUCLEOTIDE SEQUENCE [LARGE SCALE GENOMIC DNA]</scope>
    <source>
        <strain evidence="3">B29_G17</strain>
    </source>
</reference>
<dbReference type="Pfam" id="PF03684">
    <property type="entry name" value="UPF0179"/>
    <property type="match status" value="1"/>
</dbReference>
<evidence type="ECO:0000313" key="4">
    <source>
        <dbReference type="Proteomes" id="UP000268446"/>
    </source>
</evidence>
<dbReference type="AlphaFoldDB" id="A0A497EXH6"/>
<comment type="caution">
    <text evidence="3">The sequence shown here is derived from an EMBL/GenBank/DDBJ whole genome shotgun (WGS) entry which is preliminary data.</text>
</comment>
<accession>A0A497EXH6</accession>
<dbReference type="HAMAP" id="MF_00498">
    <property type="entry name" value="UPF0179"/>
    <property type="match status" value="1"/>
</dbReference>
<evidence type="ECO:0000256" key="1">
    <source>
        <dbReference type="ARBA" id="ARBA00010824"/>
    </source>
</evidence>
<dbReference type="EMBL" id="QMQZ01000015">
    <property type="protein sequence ID" value="RLE52073.1"/>
    <property type="molecule type" value="Genomic_DNA"/>
</dbReference>
<dbReference type="Proteomes" id="UP000268446">
    <property type="component" value="Unassembled WGS sequence"/>
</dbReference>
<evidence type="ECO:0000313" key="3">
    <source>
        <dbReference type="EMBL" id="RLE52073.1"/>
    </source>
</evidence>
<evidence type="ECO:0000256" key="2">
    <source>
        <dbReference type="HAMAP-Rule" id="MF_00498"/>
    </source>
</evidence>
<sequence>MGFHGRLLRELQGSQELSSRKITLISEKCAKIGYKFVHEGGAEECKNCPLRKACIENLEEGRVYEVIGVRRKSHTCPLHGEKVVVVDVVQAAVEAAVKKRLAIEGVIISYHPIVCDEPCRFKLICQPQGLKSGDRVKIEKLLEEIDCPLNFKLLKAVLRPISSTSSEK</sequence>
<dbReference type="PANTHER" id="PTHR40699:SF1">
    <property type="entry name" value="UPF0179 PROTEIN MJ1627"/>
    <property type="match status" value="1"/>
</dbReference>
<dbReference type="PANTHER" id="PTHR40699">
    <property type="entry name" value="UPF0179 PROTEIN MJ1627"/>
    <property type="match status" value="1"/>
</dbReference>
<comment type="similarity">
    <text evidence="1 2">Belongs to the UPF0179 family.</text>
</comment>
<organism evidence="3 4">
    <name type="scientific">Thermoproteota archaeon</name>
    <dbReference type="NCBI Taxonomy" id="2056631"/>
    <lineage>
        <taxon>Archaea</taxon>
        <taxon>Thermoproteota</taxon>
    </lineage>
</organism>
<dbReference type="InterPro" id="IPR005369">
    <property type="entry name" value="UPF0179"/>
</dbReference>
<gene>
    <name evidence="3" type="ORF">DRJ20_00910</name>
</gene>
<proteinExistence type="inferred from homology"/>
<protein>
    <recommendedName>
        <fullName evidence="2">UPF0179 protein DRJ20_00910</fullName>
    </recommendedName>
</protein>